<sequence>MAREQQKDSQLQDILASFCPISLVLQPFSVGQPPITLHCDVSMYHICPFVPEIFRWEIFNNLHALSHPGVRASLKMVAERYMWPAMRQDVALWAHTCLQYQRSKVAWHTRSEIRKFKLSSSRFEHVHIDLVGPLPASEGFRLCLTCVDWFSKWQEAFPMVEISAEDVAKAFYTGTERQHTTPYHPATNGQIEISSAVESGYNGAWKRSVDHRISYRTNGIPWHLKRGSASHNCGDDLWSSYQASGRISMCIKTKRRSCYFGVETRGGAKIWPHAAMSFCI</sequence>
<feature type="domain" description="Integrase zinc-binding" evidence="1">
    <location>
        <begin position="50"/>
        <end position="105"/>
    </location>
</feature>
<dbReference type="SUPFAM" id="SSF53098">
    <property type="entry name" value="Ribonuclease H-like"/>
    <property type="match status" value="1"/>
</dbReference>
<name>A0A8X6WXA1_9ARAC</name>
<dbReference type="EMBL" id="BMAV01003424">
    <property type="protein sequence ID" value="GFY42998.1"/>
    <property type="molecule type" value="Genomic_DNA"/>
</dbReference>
<dbReference type="InterPro" id="IPR036397">
    <property type="entry name" value="RNaseH_sf"/>
</dbReference>
<proteinExistence type="predicted"/>
<dbReference type="PANTHER" id="PTHR47266">
    <property type="entry name" value="ENDONUCLEASE-RELATED"/>
    <property type="match status" value="1"/>
</dbReference>
<dbReference type="Gene3D" id="1.10.340.70">
    <property type="match status" value="1"/>
</dbReference>
<dbReference type="InterPro" id="IPR041588">
    <property type="entry name" value="Integrase_H2C2"/>
</dbReference>
<dbReference type="InterPro" id="IPR052160">
    <property type="entry name" value="Gypsy_RT_Integrase-like"/>
</dbReference>
<evidence type="ECO:0000313" key="3">
    <source>
        <dbReference type="Proteomes" id="UP000886998"/>
    </source>
</evidence>
<dbReference type="InterPro" id="IPR012337">
    <property type="entry name" value="RNaseH-like_sf"/>
</dbReference>
<comment type="caution">
    <text evidence="2">The sequence shown here is derived from an EMBL/GenBank/DDBJ whole genome shotgun (WGS) entry which is preliminary data.</text>
</comment>
<gene>
    <name evidence="2" type="primary">TY3B-I_882</name>
    <name evidence="2" type="ORF">TNIN_169051</name>
</gene>
<evidence type="ECO:0000313" key="2">
    <source>
        <dbReference type="EMBL" id="GFY42998.1"/>
    </source>
</evidence>
<dbReference type="OrthoDB" id="6433932at2759"/>
<protein>
    <submittedName>
        <fullName evidence="2">Transposon Ty3-I Gag-Pol polyprotein</fullName>
    </submittedName>
</protein>
<dbReference type="Gene3D" id="3.30.420.10">
    <property type="entry name" value="Ribonuclease H-like superfamily/Ribonuclease H"/>
    <property type="match status" value="1"/>
</dbReference>
<dbReference type="Proteomes" id="UP000886998">
    <property type="component" value="Unassembled WGS sequence"/>
</dbReference>
<dbReference type="AlphaFoldDB" id="A0A8X6WXA1"/>
<keyword evidence="3" id="KW-1185">Reference proteome</keyword>
<organism evidence="2 3">
    <name type="scientific">Trichonephila inaurata madagascariensis</name>
    <dbReference type="NCBI Taxonomy" id="2747483"/>
    <lineage>
        <taxon>Eukaryota</taxon>
        <taxon>Metazoa</taxon>
        <taxon>Ecdysozoa</taxon>
        <taxon>Arthropoda</taxon>
        <taxon>Chelicerata</taxon>
        <taxon>Arachnida</taxon>
        <taxon>Araneae</taxon>
        <taxon>Araneomorphae</taxon>
        <taxon>Entelegynae</taxon>
        <taxon>Araneoidea</taxon>
        <taxon>Nephilidae</taxon>
        <taxon>Trichonephila</taxon>
        <taxon>Trichonephila inaurata</taxon>
    </lineage>
</organism>
<dbReference type="Pfam" id="PF17921">
    <property type="entry name" value="Integrase_H2C2"/>
    <property type="match status" value="1"/>
</dbReference>
<evidence type="ECO:0000259" key="1">
    <source>
        <dbReference type="Pfam" id="PF17921"/>
    </source>
</evidence>
<accession>A0A8X6WXA1</accession>
<dbReference type="GO" id="GO:0003676">
    <property type="term" value="F:nucleic acid binding"/>
    <property type="evidence" value="ECO:0007669"/>
    <property type="project" value="InterPro"/>
</dbReference>
<reference evidence="2" key="1">
    <citation type="submission" date="2020-08" db="EMBL/GenBank/DDBJ databases">
        <title>Multicomponent nature underlies the extraordinary mechanical properties of spider dragline silk.</title>
        <authorList>
            <person name="Kono N."/>
            <person name="Nakamura H."/>
            <person name="Mori M."/>
            <person name="Yoshida Y."/>
            <person name="Ohtoshi R."/>
            <person name="Malay A.D."/>
            <person name="Moran D.A.P."/>
            <person name="Tomita M."/>
            <person name="Numata K."/>
            <person name="Arakawa K."/>
        </authorList>
    </citation>
    <scope>NUCLEOTIDE SEQUENCE</scope>
</reference>